<dbReference type="SUPFAM" id="SSF55874">
    <property type="entry name" value="ATPase domain of HSP90 chaperone/DNA topoisomerase II/histidine kinase"/>
    <property type="match status" value="1"/>
</dbReference>
<keyword evidence="1" id="KW-0812">Transmembrane</keyword>
<keyword evidence="5" id="KW-1185">Reference proteome</keyword>
<evidence type="ECO:0000313" key="5">
    <source>
        <dbReference type="Proteomes" id="UP000199559"/>
    </source>
</evidence>
<dbReference type="GO" id="GO:0000155">
    <property type="term" value="F:phosphorelay sensor kinase activity"/>
    <property type="evidence" value="ECO:0007669"/>
    <property type="project" value="InterPro"/>
</dbReference>
<keyword evidence="4" id="KW-0418">Kinase</keyword>
<feature type="domain" description="Histidine kinase/HSP90-like ATPase" evidence="2">
    <location>
        <begin position="159"/>
        <end position="264"/>
    </location>
</feature>
<evidence type="ECO:0000256" key="1">
    <source>
        <dbReference type="SAM" id="Phobius"/>
    </source>
</evidence>
<dbReference type="STRING" id="1144750.SAMN05443431_101184"/>
<feature type="domain" description="Signal transduction histidine kinase internal region" evidence="3">
    <location>
        <begin position="59"/>
        <end position="138"/>
    </location>
</feature>
<dbReference type="InterPro" id="IPR010559">
    <property type="entry name" value="Sig_transdc_His_kin_internal"/>
</dbReference>
<gene>
    <name evidence="4" type="ORF">SAMN05443431_101184</name>
</gene>
<evidence type="ECO:0000259" key="2">
    <source>
        <dbReference type="Pfam" id="PF02518"/>
    </source>
</evidence>
<dbReference type="Pfam" id="PF02518">
    <property type="entry name" value="HATPase_c"/>
    <property type="match status" value="1"/>
</dbReference>
<feature type="transmembrane region" description="Helical" evidence="1">
    <location>
        <begin position="12"/>
        <end position="33"/>
    </location>
</feature>
<dbReference type="InterPro" id="IPR036890">
    <property type="entry name" value="HATPase_C_sf"/>
</dbReference>
<dbReference type="Pfam" id="PF06580">
    <property type="entry name" value="His_kinase"/>
    <property type="match status" value="1"/>
</dbReference>
<evidence type="ECO:0000313" key="4">
    <source>
        <dbReference type="EMBL" id="SFI53337.1"/>
    </source>
</evidence>
<dbReference type="Proteomes" id="UP000199559">
    <property type="component" value="Unassembled WGS sequence"/>
</dbReference>
<evidence type="ECO:0000259" key="3">
    <source>
        <dbReference type="Pfam" id="PF06580"/>
    </source>
</evidence>
<accession>A0A1I3IZA5</accession>
<proteinExistence type="predicted"/>
<keyword evidence="1" id="KW-0472">Membrane</keyword>
<dbReference type="PANTHER" id="PTHR34220:SF7">
    <property type="entry name" value="SENSOR HISTIDINE KINASE YPDA"/>
    <property type="match status" value="1"/>
</dbReference>
<organism evidence="4 5">
    <name type="scientific">Olleya namhaensis</name>
    <dbReference type="NCBI Taxonomy" id="1144750"/>
    <lineage>
        <taxon>Bacteria</taxon>
        <taxon>Pseudomonadati</taxon>
        <taxon>Bacteroidota</taxon>
        <taxon>Flavobacteriia</taxon>
        <taxon>Flavobacteriales</taxon>
        <taxon>Flavobacteriaceae</taxon>
    </lineage>
</organism>
<dbReference type="PANTHER" id="PTHR34220">
    <property type="entry name" value="SENSOR HISTIDINE KINASE YPDA"/>
    <property type="match status" value="1"/>
</dbReference>
<keyword evidence="4" id="KW-0808">Transferase</keyword>
<dbReference type="EMBL" id="FORM01000001">
    <property type="protein sequence ID" value="SFI53337.1"/>
    <property type="molecule type" value="Genomic_DNA"/>
</dbReference>
<name>A0A1I3IZA5_9FLAO</name>
<protein>
    <submittedName>
        <fullName evidence="4">Histidine kinase-, DNA gyrase B-, and HSP90-like ATPase</fullName>
    </submittedName>
</protein>
<reference evidence="5" key="1">
    <citation type="submission" date="2016-10" db="EMBL/GenBank/DDBJ databases">
        <authorList>
            <person name="Varghese N."/>
            <person name="Submissions S."/>
        </authorList>
    </citation>
    <scope>NUCLEOTIDE SEQUENCE [LARGE SCALE GENOMIC DNA]</scope>
    <source>
        <strain evidence="5">DSM 28881</strain>
    </source>
</reference>
<dbReference type="GO" id="GO:0016020">
    <property type="term" value="C:membrane"/>
    <property type="evidence" value="ECO:0007669"/>
    <property type="project" value="InterPro"/>
</dbReference>
<dbReference type="InterPro" id="IPR050640">
    <property type="entry name" value="Bact_2-comp_sensor_kinase"/>
</dbReference>
<keyword evidence="1" id="KW-1133">Transmembrane helix</keyword>
<dbReference type="AlphaFoldDB" id="A0A1I3IZA5"/>
<sequence>MLETGLNINNVVVILSVIALLIVLCAVFLFTTFNNRKNKLIQEQLETKLNNQKRQHELELNALRAQMNPHFVHNSLNAIQYYIQLNEVEKSEDYLSKFSKLMRQFFEYSRKERISVAHEISLLKNYLDIEKLRFEDDFDFQLNIDKALDTQDLFLPPMILQPIVENAINHGIFHKKGKGEVSIDFVSINDYSFKVEITDDGIGINKSKLMNAKKKQTHTEHSSFVLEERLTLLKDSKHWDVAFTIQDRADTSDKTGTKVTLIFKEGLNEDDYDH</sequence>
<dbReference type="InterPro" id="IPR003594">
    <property type="entry name" value="HATPase_dom"/>
</dbReference>
<dbReference type="RefSeq" id="WP_245741070.1">
    <property type="nucleotide sequence ID" value="NZ_CANMCU010000002.1"/>
</dbReference>
<dbReference type="Gene3D" id="3.30.565.10">
    <property type="entry name" value="Histidine kinase-like ATPase, C-terminal domain"/>
    <property type="match status" value="1"/>
</dbReference>